<dbReference type="InterPro" id="IPR052344">
    <property type="entry name" value="Transposase-related"/>
</dbReference>
<evidence type="ECO:0000256" key="1">
    <source>
        <dbReference type="SAM" id="MobiDB-lite"/>
    </source>
</evidence>
<dbReference type="Proteomes" id="UP000191931">
    <property type="component" value="Unassembled WGS sequence"/>
</dbReference>
<protein>
    <recommendedName>
        <fullName evidence="4">Transposase</fullName>
    </recommendedName>
</protein>
<evidence type="ECO:0008006" key="4">
    <source>
        <dbReference type="Google" id="ProtNLM"/>
    </source>
</evidence>
<evidence type="ECO:0000313" key="3">
    <source>
        <dbReference type="Proteomes" id="UP000191931"/>
    </source>
</evidence>
<organism evidence="2 3">
    <name type="scientific">Desulfamplus magnetovallimortis</name>
    <dbReference type="NCBI Taxonomy" id="1246637"/>
    <lineage>
        <taxon>Bacteria</taxon>
        <taxon>Pseudomonadati</taxon>
        <taxon>Thermodesulfobacteriota</taxon>
        <taxon>Desulfobacteria</taxon>
        <taxon>Desulfobacterales</taxon>
        <taxon>Desulfobacteraceae</taxon>
        <taxon>Desulfamplus</taxon>
    </lineage>
</organism>
<feature type="compositionally biased region" description="Basic residues" evidence="1">
    <location>
        <begin position="88"/>
        <end position="101"/>
    </location>
</feature>
<proteinExistence type="predicted"/>
<dbReference type="PANTHER" id="PTHR33678">
    <property type="entry name" value="BLL1576 PROTEIN"/>
    <property type="match status" value="1"/>
</dbReference>
<feature type="region of interest" description="Disordered" evidence="1">
    <location>
        <begin position="60"/>
        <end position="101"/>
    </location>
</feature>
<dbReference type="AlphaFoldDB" id="A0A1W1HIZ6"/>
<dbReference type="STRING" id="1246637.MTBBW1_710023"/>
<reference evidence="2 3" key="1">
    <citation type="submission" date="2017-03" db="EMBL/GenBank/DDBJ databases">
        <authorList>
            <person name="Afonso C.L."/>
            <person name="Miller P.J."/>
            <person name="Scott M.A."/>
            <person name="Spackman E."/>
            <person name="Goraichik I."/>
            <person name="Dimitrov K.M."/>
            <person name="Suarez D.L."/>
            <person name="Swayne D.E."/>
        </authorList>
    </citation>
    <scope>NUCLEOTIDE SEQUENCE [LARGE SCALE GENOMIC DNA]</scope>
    <source>
        <strain evidence="2">PRJEB14757</strain>
    </source>
</reference>
<accession>A0A1W1HIZ6</accession>
<keyword evidence="3" id="KW-1185">Reference proteome</keyword>
<dbReference type="EMBL" id="FWEV01000316">
    <property type="protein sequence ID" value="SLM32423.1"/>
    <property type="molecule type" value="Genomic_DNA"/>
</dbReference>
<sequence length="555" mass="62876">MTNSEIKQILEGINIQSATLNESAPESVFTLLQLVECLNKDNEALKKENQNLRDAINLLKGEQGKPTIPGKTKEKQGNVSSGEEIKKREVKGKRKSKAKKDKIKVDRTQICKVDKSILPEDAVFKGYEPIIVQEILITTDNVEYSREKYYSPSQKKTYLGELPIGVKGEFGPGTKTLVCTLKHSGNMSEPKIAEFLGNGGISISQSTISRILTNDESDFAKEKDDIFLAALASTPYHQVDDTTVKVNGETHYSQIFCNPFYTAFFTVPHKDRLTILDILLCGKERTYLFDSHAFDLLSEFNISQKIIGQIMQLKKEGGMSEEEMQEMLDTLYPKRKKGKNNKKRIMEAGAIAAYRQQTDIPLVDILLSDDAPQFKKLTEAQALCWIHDGRHYNRLNPIVPLNVKILNTFKTSYWDFYGDLLKYKTSPTPEKADILSAKFDRIFSTKTGYEDLDDRIEKTSKKKEALLLLLKHPELPLHNNAAELAARVEKRRQDVSLQTKSKQGTEAKDAFLTVVETAKKLGVNIYKYMADRISKKFNLPSLAELITQKFLLQTE</sequence>
<name>A0A1W1HIZ6_9BACT</name>
<evidence type="ECO:0000313" key="2">
    <source>
        <dbReference type="EMBL" id="SLM32423.1"/>
    </source>
</evidence>
<gene>
    <name evidence="2" type="ORF">MTBBW1_710023</name>
</gene>
<dbReference type="OrthoDB" id="5413092at2"/>